<gene>
    <name evidence="2" type="ORF">BDW42DRAFT_201705</name>
</gene>
<evidence type="ECO:0008006" key="4">
    <source>
        <dbReference type="Google" id="ProtNLM"/>
    </source>
</evidence>
<evidence type="ECO:0000313" key="2">
    <source>
        <dbReference type="EMBL" id="PLN79281.1"/>
    </source>
</evidence>
<evidence type="ECO:0000313" key="3">
    <source>
        <dbReference type="Proteomes" id="UP000235023"/>
    </source>
</evidence>
<dbReference type="AlphaFoldDB" id="A0A2J5HQ34"/>
<dbReference type="EMBL" id="KZ559562">
    <property type="protein sequence ID" value="PLN79281.1"/>
    <property type="molecule type" value="Genomic_DNA"/>
</dbReference>
<sequence length="220" mass="25082">MAPLKIIGAGWGRTGTLSLCHALEILGYSCHHMQPALLDLSQDPDLFVDAYHTRTGDWERAFKGYNAAIDWPAAEFWEELAIEYPDAKTIQDWPMSAELEWPQHMLKFRAMARTIIRNGVLAGFGDKKEMIARYKGHIDRVKKTIPPHRLLVFDAKDGWEPLCHFLGVNRGEDFEARLLWIREQILESKGEKSTSMFPADLKPMSARSLPTQSLCKDRAS</sequence>
<dbReference type="PANTHER" id="PTHR36978">
    <property type="entry name" value="P-LOOP CONTAINING NUCLEOTIDE TRIPHOSPHATE HYDROLASE"/>
    <property type="match status" value="1"/>
</dbReference>
<organism evidence="2 3">
    <name type="scientific">Aspergillus taichungensis</name>
    <dbReference type="NCBI Taxonomy" id="482145"/>
    <lineage>
        <taxon>Eukaryota</taxon>
        <taxon>Fungi</taxon>
        <taxon>Dikarya</taxon>
        <taxon>Ascomycota</taxon>
        <taxon>Pezizomycotina</taxon>
        <taxon>Eurotiomycetes</taxon>
        <taxon>Eurotiomycetidae</taxon>
        <taxon>Eurotiales</taxon>
        <taxon>Aspergillaceae</taxon>
        <taxon>Aspergillus</taxon>
        <taxon>Aspergillus subgen. Circumdati</taxon>
    </lineage>
</organism>
<dbReference type="PANTHER" id="PTHR36978:SF4">
    <property type="entry name" value="P-LOOP CONTAINING NUCLEOSIDE TRIPHOSPHATE HYDROLASE PROTEIN"/>
    <property type="match status" value="1"/>
</dbReference>
<dbReference type="SUPFAM" id="SSF52540">
    <property type="entry name" value="P-loop containing nucleoside triphosphate hydrolases"/>
    <property type="match status" value="1"/>
</dbReference>
<dbReference type="InterPro" id="IPR040632">
    <property type="entry name" value="Sulfotransfer_4"/>
</dbReference>
<name>A0A2J5HQ34_9EURO</name>
<keyword evidence="3" id="KW-1185">Reference proteome</keyword>
<feature type="region of interest" description="Disordered" evidence="1">
    <location>
        <begin position="196"/>
        <end position="220"/>
    </location>
</feature>
<dbReference type="InterPro" id="IPR027417">
    <property type="entry name" value="P-loop_NTPase"/>
</dbReference>
<evidence type="ECO:0000256" key="1">
    <source>
        <dbReference type="SAM" id="MobiDB-lite"/>
    </source>
</evidence>
<accession>A0A2J5HQ34</accession>
<dbReference type="Pfam" id="PF17784">
    <property type="entry name" value="Sulfotransfer_4"/>
    <property type="match status" value="2"/>
</dbReference>
<dbReference type="OrthoDB" id="408152at2759"/>
<proteinExistence type="predicted"/>
<dbReference type="Proteomes" id="UP000235023">
    <property type="component" value="Unassembled WGS sequence"/>
</dbReference>
<reference evidence="3" key="1">
    <citation type="submission" date="2017-12" db="EMBL/GenBank/DDBJ databases">
        <authorList>
            <consortium name="DOE Joint Genome Institute"/>
            <person name="Mondo S.J."/>
            <person name="Kjaerbolling I."/>
            <person name="Vesth T.C."/>
            <person name="Frisvad J.C."/>
            <person name="Nybo J.L."/>
            <person name="Theobald S."/>
            <person name="Kuo A."/>
            <person name="Bowyer P."/>
            <person name="Matsuda Y."/>
            <person name="Lyhne E.K."/>
            <person name="Kogle M.E."/>
            <person name="Clum A."/>
            <person name="Lipzen A."/>
            <person name="Salamov A."/>
            <person name="Ngan C.Y."/>
            <person name="Daum C."/>
            <person name="Chiniquy J."/>
            <person name="Barry K."/>
            <person name="LaButti K."/>
            <person name="Haridas S."/>
            <person name="Simmons B.A."/>
            <person name="Magnuson J.K."/>
            <person name="Mortensen U.H."/>
            <person name="Larsen T.O."/>
            <person name="Grigoriev I.V."/>
            <person name="Baker S.E."/>
            <person name="Andersen M.R."/>
            <person name="Nordberg H.P."/>
            <person name="Cantor M.N."/>
            <person name="Hua S.X."/>
        </authorList>
    </citation>
    <scope>NUCLEOTIDE SEQUENCE [LARGE SCALE GENOMIC DNA]</scope>
    <source>
        <strain evidence="3">IBT 19404</strain>
    </source>
</reference>
<dbReference type="Gene3D" id="3.40.50.300">
    <property type="entry name" value="P-loop containing nucleotide triphosphate hydrolases"/>
    <property type="match status" value="2"/>
</dbReference>
<protein>
    <recommendedName>
        <fullName evidence="4">P-loop containing nucleoside triphosphate hydrolase protein</fullName>
    </recommendedName>
</protein>